<accession>A0A8S3PVJ2</accession>
<evidence type="ECO:0000256" key="2">
    <source>
        <dbReference type="ARBA" id="ARBA00004496"/>
    </source>
</evidence>
<keyword evidence="7" id="KW-0967">Endosome</keyword>
<dbReference type="PROSITE" id="PS51259">
    <property type="entry name" value="MHD2"/>
    <property type="match status" value="1"/>
</dbReference>
<comment type="caution">
    <text evidence="12">The sequence shown here is derived from an EMBL/GenBank/DDBJ whole genome shotgun (WGS) entry which is preliminary data.</text>
</comment>
<evidence type="ECO:0000313" key="13">
    <source>
        <dbReference type="Proteomes" id="UP000683360"/>
    </source>
</evidence>
<dbReference type="CDD" id="cd08676">
    <property type="entry name" value="C2A_Munc13-like"/>
    <property type="match status" value="1"/>
</dbReference>
<dbReference type="SUPFAM" id="SSF49562">
    <property type="entry name" value="C2 domain (Calcium/lipid-binding domain, CaLB)"/>
    <property type="match status" value="2"/>
</dbReference>
<evidence type="ECO:0000259" key="9">
    <source>
        <dbReference type="PROSITE" id="PS50004"/>
    </source>
</evidence>
<evidence type="ECO:0000259" key="10">
    <source>
        <dbReference type="PROSITE" id="PS51258"/>
    </source>
</evidence>
<dbReference type="Pfam" id="PF06292">
    <property type="entry name" value="MUN"/>
    <property type="match status" value="1"/>
</dbReference>
<dbReference type="PANTHER" id="PTHR45999">
    <property type="entry name" value="UNC-13-4A, ISOFORM B"/>
    <property type="match status" value="1"/>
</dbReference>
<dbReference type="InterPro" id="IPR010439">
    <property type="entry name" value="MUN_dom"/>
</dbReference>
<evidence type="ECO:0000256" key="7">
    <source>
        <dbReference type="ARBA" id="ARBA00022753"/>
    </source>
</evidence>
<evidence type="ECO:0000256" key="4">
    <source>
        <dbReference type="ARBA" id="ARBA00005823"/>
    </source>
</evidence>
<dbReference type="InterPro" id="IPR000008">
    <property type="entry name" value="C2_dom"/>
</dbReference>
<dbReference type="AlphaFoldDB" id="A0A8S3PVJ2"/>
<feature type="domain" description="MHD2" evidence="11">
    <location>
        <begin position="909"/>
        <end position="1017"/>
    </location>
</feature>
<proteinExistence type="inferred from homology"/>
<organism evidence="12 13">
    <name type="scientific">Mytilus edulis</name>
    <name type="common">Blue mussel</name>
    <dbReference type="NCBI Taxonomy" id="6550"/>
    <lineage>
        <taxon>Eukaryota</taxon>
        <taxon>Metazoa</taxon>
        <taxon>Spiralia</taxon>
        <taxon>Lophotrochozoa</taxon>
        <taxon>Mollusca</taxon>
        <taxon>Bivalvia</taxon>
        <taxon>Autobranchia</taxon>
        <taxon>Pteriomorphia</taxon>
        <taxon>Mytilida</taxon>
        <taxon>Mytiloidea</taxon>
        <taxon>Mytilidae</taxon>
        <taxon>Mytilinae</taxon>
        <taxon>Mytilus</taxon>
    </lineage>
</organism>
<keyword evidence="13" id="KW-1185">Reference proteome</keyword>
<gene>
    <name evidence="12" type="ORF">MEDL_2765</name>
</gene>
<evidence type="ECO:0000256" key="5">
    <source>
        <dbReference type="ARBA" id="ARBA00022483"/>
    </source>
</evidence>
<dbReference type="Gene3D" id="2.60.40.150">
    <property type="entry name" value="C2 domain"/>
    <property type="match status" value="2"/>
</dbReference>
<evidence type="ECO:0000313" key="12">
    <source>
        <dbReference type="EMBL" id="CAG2187258.1"/>
    </source>
</evidence>
<comment type="similarity">
    <text evidence="4">Belongs to the unc-13 family.</text>
</comment>
<keyword evidence="6" id="KW-0963">Cytoplasm</keyword>
<reference evidence="12" key="1">
    <citation type="submission" date="2021-03" db="EMBL/GenBank/DDBJ databases">
        <authorList>
            <person name="Bekaert M."/>
        </authorList>
    </citation>
    <scope>NUCLEOTIDE SEQUENCE</scope>
</reference>
<dbReference type="PANTHER" id="PTHR45999:SF4">
    <property type="entry name" value="UNC-13-4A, ISOFORM B"/>
    <property type="match status" value="1"/>
</dbReference>
<sequence length="1208" mass="139484">MELPEANGSRLTVKSPKSPRRRRKSKSSSPTTASAKVFNLVEEQYEAPRREFQNPKVHEADGNFFESFTALAWRQENKRLRAHSDDGEEKPPPSENQFAVKPKLPPISRKEFELLYIEVLYTLKHKIGTTTGGHLPYIQDLYQYAQESFRITPEDHARLLAKATEEKPPIVILNVTVLKARDLEAKDADGFSDPYCMGGIVPGRRLNENESDQGVFSDEDEHLERRKSGRKFSLTGKKKDRSARNMVPARLIRTTHVVPNTVNPEWNEKFRFDLEDVNTDRLHLDIWDHDDEVSVFDAAKTLNEVQSLRGLGRFFKQVAQSARTSKGSGSVDDFLGCIDHPLKDIPSTGVEEWYKLEGRSSKSSIQGDIKLMLSLATREDRGLDEDDNWTDVRQHEDLISVFIQHEISKSHEQPLKWNGELSKAAETILHQHAIQGDITAVQQAVCRWMAYARKHFEHSLSYNLLLQLLRNLDKLWSAESLSREEEEGLAQCFTNFINYCLSLIRKQREVFPSSSKTALSRLESMLQCLGQIHVMKIYKHVCPFNNELPLLVKPIVKKGTIEWYERVLHLTQKKVKAQNSEDDMIHSLIEMTNTLNIDLAAADTCYNPLYERILNVTYFDITFRQLEKVLAIDMHDILHQELDVEFHKTVQQTLRKPDSTIRTEIQESKGNIGTGLFELYLALQEFSSFRERLVMGERKQKLHIVQYYQWFRFAVQKWLDIAKTKAKQRIHRAVQLDKVVDVKSGVKYSTSSVDVVCCFAQITEFWKQLKWPDLVDAFPLVQQIIKDICDGAVLYADLIHQKLIAEGYYDDEGQFDISEPLCITINNVEHVRKALKPLPDTLQFDRLQSELDKSNVRIQTNLYTMIKESDSNMSKKIKTVVDRVADKMRPDIKKDVFHLNWAPETVPAEDAVGDLMTYLDNNLLTLNSNLLKSNFDRILQSIWEELLEEFKEVIETEEPRQTLFYKRMYEALGLLVDFFNANEKGLTMAELQSKEFKDLKNRLSLYKMDTFALMEKFYEEKLEQQKNTTSKEYGEINVRVWCKHDTHSIFVEVIDAKNLIPLDANGFSDPYVVLQFCPDHVFPHVPTEQTRIVKKTLNPVFEETFEFSITPEQCKRRGAVLVLTVMDHDYVFQNDFAGEVYIQLCDIPGINGEDVSGYESISFMTKPLIHPKPKGISALDVLAKRLWDEDAVAFVKRRTKLESQSQSG</sequence>
<feature type="domain" description="C2" evidence="9">
    <location>
        <begin position="1032"/>
        <end position="1157"/>
    </location>
</feature>
<evidence type="ECO:0000256" key="6">
    <source>
        <dbReference type="ARBA" id="ARBA00022490"/>
    </source>
</evidence>
<dbReference type="InterPro" id="IPR014772">
    <property type="entry name" value="Munc13_dom-2"/>
</dbReference>
<dbReference type="GO" id="GO:0099503">
    <property type="term" value="C:secretory vesicle"/>
    <property type="evidence" value="ECO:0007669"/>
    <property type="project" value="TreeGrafter"/>
</dbReference>
<dbReference type="EMBL" id="CAJPWZ010000162">
    <property type="protein sequence ID" value="CAG2187258.1"/>
    <property type="molecule type" value="Genomic_DNA"/>
</dbReference>
<keyword evidence="5" id="KW-0268">Exocytosis</keyword>
<evidence type="ECO:0000256" key="1">
    <source>
        <dbReference type="ARBA" id="ARBA00004172"/>
    </source>
</evidence>
<dbReference type="Gene3D" id="1.10.357.50">
    <property type="match status" value="1"/>
</dbReference>
<feature type="region of interest" description="Disordered" evidence="8">
    <location>
        <begin position="80"/>
        <end position="102"/>
    </location>
</feature>
<dbReference type="GO" id="GO:0006887">
    <property type="term" value="P:exocytosis"/>
    <property type="evidence" value="ECO:0007669"/>
    <property type="project" value="UniProtKB-KW"/>
</dbReference>
<evidence type="ECO:0000256" key="3">
    <source>
        <dbReference type="ARBA" id="ARBA00004603"/>
    </source>
</evidence>
<evidence type="ECO:0000256" key="8">
    <source>
        <dbReference type="SAM" id="MobiDB-lite"/>
    </source>
</evidence>
<dbReference type="CDD" id="cd04009">
    <property type="entry name" value="C2B_Munc13-like"/>
    <property type="match status" value="1"/>
</dbReference>
<feature type="domain" description="MHD1" evidence="10">
    <location>
        <begin position="677"/>
        <end position="799"/>
    </location>
</feature>
<dbReference type="OrthoDB" id="7976202at2759"/>
<dbReference type="InterPro" id="IPR014770">
    <property type="entry name" value="Munc13_1"/>
</dbReference>
<feature type="region of interest" description="Disordered" evidence="8">
    <location>
        <begin position="1"/>
        <end position="38"/>
    </location>
</feature>
<dbReference type="InterPro" id="IPR052095">
    <property type="entry name" value="UNC-13_domain"/>
</dbReference>
<dbReference type="GO" id="GO:0005770">
    <property type="term" value="C:late endosome"/>
    <property type="evidence" value="ECO:0007669"/>
    <property type="project" value="UniProtKB-SubCell"/>
</dbReference>
<dbReference type="InterPro" id="IPR035892">
    <property type="entry name" value="C2_domain_sf"/>
</dbReference>
<dbReference type="Proteomes" id="UP000683360">
    <property type="component" value="Unassembled WGS sequence"/>
</dbReference>
<dbReference type="PROSITE" id="PS50004">
    <property type="entry name" value="C2"/>
    <property type="match status" value="2"/>
</dbReference>
<dbReference type="Pfam" id="PF00168">
    <property type="entry name" value="C2"/>
    <property type="match status" value="3"/>
</dbReference>
<evidence type="ECO:0000259" key="11">
    <source>
        <dbReference type="PROSITE" id="PS51259"/>
    </source>
</evidence>
<dbReference type="GO" id="GO:0055037">
    <property type="term" value="C:recycling endosome"/>
    <property type="evidence" value="ECO:0007669"/>
    <property type="project" value="UniProtKB-SubCell"/>
</dbReference>
<feature type="domain" description="C2" evidence="9">
    <location>
        <begin position="153"/>
        <end position="325"/>
    </location>
</feature>
<dbReference type="SMART" id="SM00239">
    <property type="entry name" value="C2"/>
    <property type="match status" value="2"/>
</dbReference>
<dbReference type="PROSITE" id="PS51258">
    <property type="entry name" value="MHD1"/>
    <property type="match status" value="1"/>
</dbReference>
<feature type="compositionally biased region" description="Basic residues" evidence="8">
    <location>
        <begin position="17"/>
        <end position="26"/>
    </location>
</feature>
<protein>
    <submittedName>
        <fullName evidence="12">BAIAP3</fullName>
    </submittedName>
</protein>
<comment type="subcellular location">
    <subcellularLocation>
        <location evidence="2">Cytoplasm</location>
    </subcellularLocation>
    <subcellularLocation>
        <location evidence="3">Late endosome</location>
    </subcellularLocation>
    <subcellularLocation>
        <location evidence="1">Recycling endosome</location>
    </subcellularLocation>
</comment>
<feature type="compositionally biased region" description="Basic and acidic residues" evidence="8">
    <location>
        <begin position="80"/>
        <end position="92"/>
    </location>
</feature>
<name>A0A8S3PVJ2_MYTED</name>